<evidence type="ECO:0000313" key="3">
    <source>
        <dbReference type="Proteomes" id="UP000287224"/>
    </source>
</evidence>
<keyword evidence="3" id="KW-1185">Reference proteome</keyword>
<comment type="caution">
    <text evidence="2">The sequence shown here is derived from an EMBL/GenBank/DDBJ whole genome shotgun (WGS) entry which is preliminary data.</text>
</comment>
<proteinExistence type="predicted"/>
<dbReference type="AlphaFoldDB" id="A0A401ZNH8"/>
<accession>A0A401ZNH8</accession>
<dbReference type="Pfam" id="PF01261">
    <property type="entry name" value="AP_endonuc_2"/>
    <property type="match status" value="1"/>
</dbReference>
<sequence>MTPTNKSTSPLRLSVSTWSLHRALGDYSVYGPDAENPLTGAADKRGEITLLELPARLATFGISTLEICHFHLPSLDSGYLQELRATLEHEKIELFSLLIDSGDITHPEHGERDQSWINSWIQVAGQLGAKRSRVIAGKSAPTAENLQTSVRRLRDLAETAEANGVRLMTENWFGLLSQPDAIHTVFEQLNGRLGLCFDFGNWSGPTKYEALTAIAPYAESCHTKAHFSENDELDKEDYVRCLDITREAGFSGPYTLIYDGPNPDEWNGLSRERQIVTPYIHA</sequence>
<dbReference type="PANTHER" id="PTHR12110">
    <property type="entry name" value="HYDROXYPYRUVATE ISOMERASE"/>
    <property type="match status" value="1"/>
</dbReference>
<feature type="domain" description="Xylose isomerase-like TIM barrel" evidence="1">
    <location>
        <begin position="55"/>
        <end position="261"/>
    </location>
</feature>
<evidence type="ECO:0000313" key="2">
    <source>
        <dbReference type="EMBL" id="GCE08458.1"/>
    </source>
</evidence>
<dbReference type="SUPFAM" id="SSF51658">
    <property type="entry name" value="Xylose isomerase-like"/>
    <property type="match status" value="1"/>
</dbReference>
<dbReference type="OrthoDB" id="9794305at2"/>
<dbReference type="Gene3D" id="3.20.20.150">
    <property type="entry name" value="Divalent-metal-dependent TIM barrel enzymes"/>
    <property type="match status" value="1"/>
</dbReference>
<evidence type="ECO:0000259" key="1">
    <source>
        <dbReference type="Pfam" id="PF01261"/>
    </source>
</evidence>
<gene>
    <name evidence="2" type="ORF">KDAU_57870</name>
</gene>
<reference evidence="3" key="1">
    <citation type="submission" date="2018-12" db="EMBL/GenBank/DDBJ databases">
        <title>Tengunoibacter tsumagoiensis gen. nov., sp. nov., Dictyobacter kobayashii sp. nov., D. alpinus sp. nov., and D. joshuensis sp. nov. and description of Dictyobacteraceae fam. nov. within the order Ktedonobacterales isolated from Tengu-no-mugimeshi.</title>
        <authorList>
            <person name="Wang C.M."/>
            <person name="Zheng Y."/>
            <person name="Sakai Y."/>
            <person name="Toyoda A."/>
            <person name="Minakuchi Y."/>
            <person name="Abe K."/>
            <person name="Yokota A."/>
            <person name="Yabe S."/>
        </authorList>
    </citation>
    <scope>NUCLEOTIDE SEQUENCE [LARGE SCALE GENOMIC DNA]</scope>
    <source>
        <strain evidence="3">S-27</strain>
    </source>
</reference>
<dbReference type="EMBL" id="BIFQ01000002">
    <property type="protein sequence ID" value="GCE08458.1"/>
    <property type="molecule type" value="Genomic_DNA"/>
</dbReference>
<dbReference type="InterPro" id="IPR050312">
    <property type="entry name" value="IolE/XylAMocC-like"/>
</dbReference>
<organism evidence="2 3">
    <name type="scientific">Dictyobacter aurantiacus</name>
    <dbReference type="NCBI Taxonomy" id="1936993"/>
    <lineage>
        <taxon>Bacteria</taxon>
        <taxon>Bacillati</taxon>
        <taxon>Chloroflexota</taxon>
        <taxon>Ktedonobacteria</taxon>
        <taxon>Ktedonobacterales</taxon>
        <taxon>Dictyobacteraceae</taxon>
        <taxon>Dictyobacter</taxon>
    </lineage>
</organism>
<name>A0A401ZNH8_9CHLR</name>
<dbReference type="GO" id="GO:0016853">
    <property type="term" value="F:isomerase activity"/>
    <property type="evidence" value="ECO:0007669"/>
    <property type="project" value="UniProtKB-KW"/>
</dbReference>
<dbReference type="PANTHER" id="PTHR12110:SF53">
    <property type="entry name" value="BLR5974 PROTEIN"/>
    <property type="match status" value="1"/>
</dbReference>
<dbReference type="InterPro" id="IPR013022">
    <property type="entry name" value="Xyl_isomerase-like_TIM-brl"/>
</dbReference>
<dbReference type="InterPro" id="IPR036237">
    <property type="entry name" value="Xyl_isomerase-like_sf"/>
</dbReference>
<dbReference type="Proteomes" id="UP000287224">
    <property type="component" value="Unassembled WGS sequence"/>
</dbReference>
<dbReference type="RefSeq" id="WP_126600997.1">
    <property type="nucleotide sequence ID" value="NZ_BIFQ01000002.1"/>
</dbReference>
<keyword evidence="2" id="KW-0413">Isomerase</keyword>
<protein>
    <submittedName>
        <fullName evidence="2">Sugar phosphate isomerase</fullName>
    </submittedName>
</protein>